<feature type="transmembrane region" description="Helical" evidence="8">
    <location>
        <begin position="103"/>
        <end position="121"/>
    </location>
</feature>
<evidence type="ECO:0000256" key="6">
    <source>
        <dbReference type="ARBA" id="ARBA00022989"/>
    </source>
</evidence>
<dbReference type="Pfam" id="PF01032">
    <property type="entry name" value="FecCD"/>
    <property type="match status" value="1"/>
</dbReference>
<comment type="subcellular location">
    <subcellularLocation>
        <location evidence="1">Cell membrane</location>
        <topology evidence="1">Multi-pass membrane protein</topology>
    </subcellularLocation>
</comment>
<keyword evidence="6 8" id="KW-1133">Transmembrane helix</keyword>
<dbReference type="GO" id="GO:0022857">
    <property type="term" value="F:transmembrane transporter activity"/>
    <property type="evidence" value="ECO:0007669"/>
    <property type="project" value="InterPro"/>
</dbReference>
<feature type="transmembrane region" description="Helical" evidence="8">
    <location>
        <begin position="206"/>
        <end position="228"/>
    </location>
</feature>
<dbReference type="PANTHER" id="PTHR30472:SF25">
    <property type="entry name" value="ABC TRANSPORTER PERMEASE PROTEIN MJ0876-RELATED"/>
    <property type="match status" value="1"/>
</dbReference>
<keyword evidence="5 8" id="KW-0812">Transmembrane</keyword>
<comment type="similarity">
    <text evidence="2">Belongs to the binding-protein-dependent transport system permease family. FecCD subfamily.</text>
</comment>
<protein>
    <recommendedName>
        <fullName evidence="10">Iron ABC transporter permease</fullName>
    </recommendedName>
</protein>
<evidence type="ECO:0000256" key="1">
    <source>
        <dbReference type="ARBA" id="ARBA00004651"/>
    </source>
</evidence>
<dbReference type="AlphaFoldDB" id="X0TWQ5"/>
<evidence type="ECO:0000256" key="2">
    <source>
        <dbReference type="ARBA" id="ARBA00007935"/>
    </source>
</evidence>
<comment type="caution">
    <text evidence="9">The sequence shown here is derived from an EMBL/GenBank/DDBJ whole genome shotgun (WGS) entry which is preliminary data.</text>
</comment>
<dbReference type="EMBL" id="BARS01005911">
    <property type="protein sequence ID" value="GAF80550.1"/>
    <property type="molecule type" value="Genomic_DNA"/>
</dbReference>
<dbReference type="GO" id="GO:0005886">
    <property type="term" value="C:plasma membrane"/>
    <property type="evidence" value="ECO:0007669"/>
    <property type="project" value="UniProtKB-SubCell"/>
</dbReference>
<dbReference type="Gene3D" id="1.10.3470.10">
    <property type="entry name" value="ABC transporter involved in vitamin B12 uptake, BtuC"/>
    <property type="match status" value="1"/>
</dbReference>
<evidence type="ECO:0000256" key="7">
    <source>
        <dbReference type="ARBA" id="ARBA00023136"/>
    </source>
</evidence>
<organism evidence="9">
    <name type="scientific">marine sediment metagenome</name>
    <dbReference type="NCBI Taxonomy" id="412755"/>
    <lineage>
        <taxon>unclassified sequences</taxon>
        <taxon>metagenomes</taxon>
        <taxon>ecological metagenomes</taxon>
    </lineage>
</organism>
<feature type="non-terminal residue" evidence="9">
    <location>
        <position position="235"/>
    </location>
</feature>
<name>X0TWQ5_9ZZZZ</name>
<dbReference type="InterPro" id="IPR000522">
    <property type="entry name" value="ABC_transptr_permease_BtuC"/>
</dbReference>
<dbReference type="PANTHER" id="PTHR30472">
    <property type="entry name" value="FERRIC ENTEROBACTIN TRANSPORT SYSTEM PERMEASE PROTEIN"/>
    <property type="match status" value="1"/>
</dbReference>
<feature type="transmembrane region" description="Helical" evidence="8">
    <location>
        <begin position="127"/>
        <end position="152"/>
    </location>
</feature>
<accession>X0TWQ5</accession>
<evidence type="ECO:0000256" key="5">
    <source>
        <dbReference type="ARBA" id="ARBA00022692"/>
    </source>
</evidence>
<keyword evidence="3" id="KW-0813">Transport</keyword>
<keyword evidence="4" id="KW-1003">Cell membrane</keyword>
<feature type="transmembrane region" description="Helical" evidence="8">
    <location>
        <begin position="71"/>
        <end position="91"/>
    </location>
</feature>
<dbReference type="InterPro" id="IPR037294">
    <property type="entry name" value="ABC_BtuC-like"/>
</dbReference>
<evidence type="ECO:0008006" key="10">
    <source>
        <dbReference type="Google" id="ProtNLM"/>
    </source>
</evidence>
<evidence type="ECO:0000256" key="4">
    <source>
        <dbReference type="ARBA" id="ARBA00022475"/>
    </source>
</evidence>
<reference evidence="9" key="1">
    <citation type="journal article" date="2014" name="Front. Microbiol.">
        <title>High frequency of phylogenetically diverse reductive dehalogenase-homologous genes in deep subseafloor sedimentary metagenomes.</title>
        <authorList>
            <person name="Kawai M."/>
            <person name="Futagami T."/>
            <person name="Toyoda A."/>
            <person name="Takaki Y."/>
            <person name="Nishi S."/>
            <person name="Hori S."/>
            <person name="Arai W."/>
            <person name="Tsubouchi T."/>
            <person name="Morono Y."/>
            <person name="Uchiyama I."/>
            <person name="Ito T."/>
            <person name="Fujiyama A."/>
            <person name="Inagaki F."/>
            <person name="Takami H."/>
        </authorList>
    </citation>
    <scope>NUCLEOTIDE SEQUENCE</scope>
    <source>
        <strain evidence="9">Expedition CK06-06</strain>
    </source>
</reference>
<dbReference type="SUPFAM" id="SSF81345">
    <property type="entry name" value="ABC transporter involved in vitamin B12 uptake, BtuC"/>
    <property type="match status" value="1"/>
</dbReference>
<gene>
    <name evidence="9" type="ORF">S01H1_11589</name>
</gene>
<sequence length="235" mass="24694">MFTRLKQNRRLLILMALGALLLLCLLIAVSLGAVPISPLNIIKMTLNKMGLFHFTATWQPSDETILFLIRLPRVVAGALVGSALASAGVLFQGMLRNPMADPYIIGTSAGAAFGATIAMMLPVSVAFLSFGLVPIAAFFGALGAVLLVYNLAKVGGKTPIVSMLLAGFAVSAMLAAIVFLMVTLSGRTGLLQNVYSFLMGSISVSGWNQIIIIAPIIIGAIIAARFLAFRLNALS</sequence>
<evidence type="ECO:0000256" key="3">
    <source>
        <dbReference type="ARBA" id="ARBA00022448"/>
    </source>
</evidence>
<proteinExistence type="inferred from homology"/>
<keyword evidence="7 8" id="KW-0472">Membrane</keyword>
<feature type="transmembrane region" description="Helical" evidence="8">
    <location>
        <begin position="164"/>
        <end position="186"/>
    </location>
</feature>
<evidence type="ECO:0000256" key="8">
    <source>
        <dbReference type="SAM" id="Phobius"/>
    </source>
</evidence>
<evidence type="ECO:0000313" key="9">
    <source>
        <dbReference type="EMBL" id="GAF80550.1"/>
    </source>
</evidence>